<dbReference type="Proteomes" id="UP001239795">
    <property type="component" value="Unassembled WGS sequence"/>
</dbReference>
<proteinExistence type="predicted"/>
<feature type="compositionally biased region" description="Acidic residues" evidence="1">
    <location>
        <begin position="186"/>
        <end position="195"/>
    </location>
</feature>
<comment type="caution">
    <text evidence="2">The sequence shown here is derived from an EMBL/GenBank/DDBJ whole genome shotgun (WGS) entry which is preliminary data.</text>
</comment>
<accession>A0AAI9UUY1</accession>
<feature type="region of interest" description="Disordered" evidence="1">
    <location>
        <begin position="43"/>
        <end position="69"/>
    </location>
</feature>
<evidence type="ECO:0000313" key="3">
    <source>
        <dbReference type="Proteomes" id="UP001239795"/>
    </source>
</evidence>
<gene>
    <name evidence="2" type="ORF">CMEL01_13465</name>
</gene>
<name>A0AAI9UUY1_9PEZI</name>
<reference evidence="2 3" key="1">
    <citation type="submission" date="2016-10" db="EMBL/GenBank/DDBJ databases">
        <title>The genome sequence of Colletotrichum fioriniae PJ7.</title>
        <authorList>
            <person name="Baroncelli R."/>
        </authorList>
    </citation>
    <scope>NUCLEOTIDE SEQUENCE [LARGE SCALE GENOMIC DNA]</scope>
    <source>
        <strain evidence="2">Col 31</strain>
    </source>
</reference>
<sequence>MDSIGNIVNKSGLETATTTAAITSPSAPASTVNLQQRIAKRRRDWTLTLTDGPVSSPGPKAKYRRSRSWSTRIGVDAPLNAERQIPVMYAIAMTKSKSNIPSSPSSPSPSSSSSSSAIEGIVNDEYPPDAEEYRICPDTDSPRYKHESDVGLWSGPRSSPGPKVRYARSRSWSSRQSDSGYSSVEECVESEGDSDDGYTHFTFLSGADYFDSESGSDCSKGDYDIAMIDVPLIGVSGDGDIIMVDISPMDFPGDGDIVMVDASPIAASGDDDDDEDILMADYSGDDDVSMANYVEDDDVEMSDHSEDVDVEMAEYDDEEVDILMADYSGDIDCDIEMFDYVEDSDVYMIDYVEDTRTNVFDYREVVETDSSSESGDSVDDRFVVYNSEYEDDSEDDSEDFDLAMGYYSDGDSSSDEGYYPDPDIALADDNDATTVTTWSLDGTTLIRDFPNGSGRYSPPALSDRPEPDLISEYTLTRWVNGVSERMVYVNFDYSGTGYDEELPVVELRLPENEKDHYE</sequence>
<organism evidence="2 3">
    <name type="scientific">Colletotrichum melonis</name>
    <dbReference type="NCBI Taxonomy" id="1209925"/>
    <lineage>
        <taxon>Eukaryota</taxon>
        <taxon>Fungi</taxon>
        <taxon>Dikarya</taxon>
        <taxon>Ascomycota</taxon>
        <taxon>Pezizomycotina</taxon>
        <taxon>Sordariomycetes</taxon>
        <taxon>Hypocreomycetidae</taxon>
        <taxon>Glomerellales</taxon>
        <taxon>Glomerellaceae</taxon>
        <taxon>Colletotrichum</taxon>
        <taxon>Colletotrichum acutatum species complex</taxon>
    </lineage>
</organism>
<protein>
    <submittedName>
        <fullName evidence="2">Uncharacterized protein</fullName>
    </submittedName>
</protein>
<feature type="compositionally biased region" description="Basic and acidic residues" evidence="1">
    <location>
        <begin position="131"/>
        <end position="149"/>
    </location>
</feature>
<keyword evidence="3" id="KW-1185">Reference proteome</keyword>
<feature type="compositionally biased region" description="Low complexity" evidence="1">
    <location>
        <begin position="101"/>
        <end position="116"/>
    </location>
</feature>
<dbReference type="AlphaFoldDB" id="A0AAI9UUY1"/>
<dbReference type="EMBL" id="MLGG01000007">
    <property type="protein sequence ID" value="KAK1463396.1"/>
    <property type="molecule type" value="Genomic_DNA"/>
</dbReference>
<feature type="compositionally biased region" description="Low complexity" evidence="1">
    <location>
        <begin position="169"/>
        <end position="183"/>
    </location>
</feature>
<evidence type="ECO:0000313" key="2">
    <source>
        <dbReference type="EMBL" id="KAK1463396.1"/>
    </source>
</evidence>
<feature type="region of interest" description="Disordered" evidence="1">
    <location>
        <begin position="96"/>
        <end position="195"/>
    </location>
</feature>
<evidence type="ECO:0000256" key="1">
    <source>
        <dbReference type="SAM" id="MobiDB-lite"/>
    </source>
</evidence>